<feature type="region of interest" description="Linear diubiquitin binding" evidence="5">
    <location>
        <begin position="382"/>
        <end position="384"/>
    </location>
</feature>
<dbReference type="GO" id="GO:1990108">
    <property type="term" value="P:protein linear deubiquitination"/>
    <property type="evidence" value="ECO:0007669"/>
    <property type="project" value="InterPro"/>
</dbReference>
<dbReference type="GO" id="GO:0045087">
    <property type="term" value="P:innate immune response"/>
    <property type="evidence" value="ECO:0007669"/>
    <property type="project" value="TreeGrafter"/>
</dbReference>
<dbReference type="GO" id="GO:0005737">
    <property type="term" value="C:cytoplasm"/>
    <property type="evidence" value="ECO:0007669"/>
    <property type="project" value="UniProtKB-SubCell"/>
</dbReference>
<comment type="subcellular location">
    <subcellularLocation>
        <location evidence="1">Cytoplasm</location>
    </subcellularLocation>
</comment>
<feature type="region of interest" description="Disordered" evidence="6">
    <location>
        <begin position="29"/>
        <end position="76"/>
    </location>
</feature>
<dbReference type="InParanoid" id="A0A6P8QG41"/>
<feature type="region of interest" description="Linear diubiquitin binding" evidence="5">
    <location>
        <begin position="353"/>
        <end position="354"/>
    </location>
</feature>
<dbReference type="InterPro" id="IPR023235">
    <property type="entry name" value="FAM105"/>
</dbReference>
<dbReference type="GO" id="GO:0050728">
    <property type="term" value="P:negative regulation of inflammatory response"/>
    <property type="evidence" value="ECO:0007669"/>
    <property type="project" value="TreeGrafter"/>
</dbReference>
<dbReference type="KEGG" id="gsh:117353662"/>
<keyword evidence="3" id="KW-0963">Cytoplasm</keyword>
<dbReference type="GO" id="GO:0010803">
    <property type="term" value="P:regulation of tumor necrosis factor-mediated signaling pathway"/>
    <property type="evidence" value="ECO:0007669"/>
    <property type="project" value="TreeGrafter"/>
</dbReference>
<dbReference type="PANTHER" id="PTHR33662:SF2">
    <property type="entry name" value="UBIQUITIN THIOESTERASE OTULIN"/>
    <property type="match status" value="1"/>
</dbReference>
<accession>A0A6P8QG41</accession>
<dbReference type="OrthoDB" id="6288034at2759"/>
<feature type="region of interest" description="Disordered" evidence="6">
    <location>
        <begin position="318"/>
        <end position="337"/>
    </location>
</feature>
<gene>
    <name evidence="8" type="primary">LOC117353662</name>
</gene>
<feature type="active site" evidence="4">
    <location>
        <position position="596"/>
    </location>
</feature>
<evidence type="ECO:0000256" key="6">
    <source>
        <dbReference type="SAM" id="MobiDB-lite"/>
    </source>
</evidence>
<feature type="region of interest" description="Linear diubiquitin binding" evidence="5">
    <location>
        <begin position="541"/>
        <end position="547"/>
    </location>
</feature>
<evidence type="ECO:0000256" key="1">
    <source>
        <dbReference type="ARBA" id="ARBA00004496"/>
    </source>
</evidence>
<protein>
    <submittedName>
        <fullName evidence="8">Ubiquitin thioesterase otulin-like</fullName>
    </submittedName>
</protein>
<dbReference type="GeneID" id="117353662"/>
<organism evidence="7 8">
    <name type="scientific">Geotrypetes seraphini</name>
    <name type="common">Gaboon caecilian</name>
    <name type="synonym">Caecilia seraphini</name>
    <dbReference type="NCBI Taxonomy" id="260995"/>
    <lineage>
        <taxon>Eukaryota</taxon>
        <taxon>Metazoa</taxon>
        <taxon>Chordata</taxon>
        <taxon>Craniata</taxon>
        <taxon>Vertebrata</taxon>
        <taxon>Euteleostomi</taxon>
        <taxon>Amphibia</taxon>
        <taxon>Gymnophiona</taxon>
        <taxon>Geotrypetes</taxon>
    </lineage>
</organism>
<dbReference type="Proteomes" id="UP000515159">
    <property type="component" value="Chromosome 2"/>
</dbReference>
<dbReference type="AlphaFoldDB" id="A0A6P8QG41"/>
<dbReference type="PANTHER" id="PTHR33662">
    <property type="entry name" value="OTU DEUBIQUITINASE WITH LINEAR LINKAGE-SPECIFICITY A-RELATED"/>
    <property type="match status" value="1"/>
</dbReference>
<dbReference type="InterPro" id="IPR023237">
    <property type="entry name" value="Otulin"/>
</dbReference>
<name>A0A6P8QG41_GEOSA</name>
<evidence type="ECO:0000256" key="3">
    <source>
        <dbReference type="ARBA" id="ARBA00022490"/>
    </source>
</evidence>
<reference evidence="8" key="1">
    <citation type="submission" date="2025-08" db="UniProtKB">
        <authorList>
            <consortium name="RefSeq"/>
        </authorList>
    </citation>
    <scope>IDENTIFICATION</scope>
</reference>
<evidence type="ECO:0000313" key="7">
    <source>
        <dbReference type="Proteomes" id="UP000515159"/>
    </source>
</evidence>
<dbReference type="Pfam" id="PF16218">
    <property type="entry name" value="Peptidase_C101"/>
    <property type="match status" value="1"/>
</dbReference>
<evidence type="ECO:0000313" key="8">
    <source>
        <dbReference type="RefSeq" id="XP_033785746.1"/>
    </source>
</evidence>
<evidence type="ECO:0000256" key="4">
    <source>
        <dbReference type="PIRSR" id="PIRSR623237-1"/>
    </source>
</evidence>
<dbReference type="RefSeq" id="XP_033785746.1">
    <property type="nucleotide sequence ID" value="XM_033929855.1"/>
</dbReference>
<comment type="similarity">
    <text evidence="2">Belongs to the peptidase C65 family. Otulin subfamily.</text>
</comment>
<proteinExistence type="inferred from homology"/>
<dbReference type="FunCoup" id="A0A6P8QG41">
    <property type="interactions" value="1548"/>
</dbReference>
<keyword evidence="7" id="KW-1185">Reference proteome</keyword>
<feature type="active site" description="Nucleophile" evidence="4">
    <location>
        <position position="387"/>
    </location>
</feature>
<dbReference type="PRINTS" id="PR02055">
    <property type="entry name" value="PROTEINF105"/>
</dbReference>
<feature type="site" description="Linear diubiquitin binding" evidence="5">
    <location>
        <position position="572"/>
    </location>
</feature>
<dbReference type="PRINTS" id="PR02057">
    <property type="entry name" value="PROTEINF105B"/>
</dbReference>
<dbReference type="CDD" id="cd22799">
    <property type="entry name" value="OTU_OTUL"/>
    <property type="match status" value="1"/>
</dbReference>
<evidence type="ECO:0000256" key="5">
    <source>
        <dbReference type="PIRSR" id="PIRSR623237-2"/>
    </source>
</evidence>
<feature type="compositionally biased region" description="Basic and acidic residues" evidence="6">
    <location>
        <begin position="46"/>
        <end position="65"/>
    </location>
</feature>
<feature type="region of interest" description="Linear diubiquitin binding" evidence="5">
    <location>
        <begin position="593"/>
        <end position="595"/>
    </location>
</feature>
<evidence type="ECO:0000256" key="2">
    <source>
        <dbReference type="ARBA" id="ARBA00010267"/>
    </source>
</evidence>
<feature type="active site" evidence="4">
    <location>
        <position position="384"/>
    </location>
</feature>
<sequence>MGISCCRIDQSMDTSEEKTLLTQDAAISYSSHQEATQPQVCGGTGVKKEKSKDNGWEEKPPRGRPESFGTKETVEEHFSQDKILTLANTEQSSSSDCTCPLESLEPESLTCSTELNSRGITAAEKHNACCEGETYTCKSDFPTVGMTMSGNTTNVILDMEVESEYSNVSPGVERPGPVGEQATRSCCARNDNLSQLKKCKHKTAAKGQRESCLRMRCEAAGPLGDTKQSSQSTTESLSVWRDQHCHEHSAACLKESSTISERNVSFTGQGGTTYVEEPKCGSQMTEWKGKPSNGSNIAVVESSVDNEEDIYRDAEEIEKENRVKGSPPFEDSPGENKLSVTPEIDIVEYCKKEWRGNTEVAKRMKKGYEAVSQSFSSIRRVRGDNYCALRATLFQALSQATDLPAWLQSAEFTQLPTELIKNYKWLKQWKLQQQLNSGKNENLSGRITEYLELLKTKWTALSEIKSLESKQAACEEIFRNEDEYSLYEALKFLMLSKAVQLYNNYEEGKEVPVFSWLLFARNTSGTPCEFMKNHLNQVGYTGGLEQVEMFLLGYALQHTIKVYRLYKFETDEFITLYPNNQEDWPVVTLITEDDRHYNIPVRECVETSL</sequence>
<feature type="compositionally biased region" description="Polar residues" evidence="6">
    <location>
        <begin position="29"/>
        <end position="39"/>
    </location>
</feature>
<dbReference type="GO" id="GO:0004843">
    <property type="term" value="F:cysteine-type deubiquitinase activity"/>
    <property type="evidence" value="ECO:0007669"/>
    <property type="project" value="InterPro"/>
</dbReference>